<keyword evidence="1" id="KW-1133">Transmembrane helix</keyword>
<organism evidence="2 3">
    <name type="scientific">Alteromonas gilva</name>
    <dbReference type="NCBI Taxonomy" id="2987522"/>
    <lineage>
        <taxon>Bacteria</taxon>
        <taxon>Pseudomonadati</taxon>
        <taxon>Pseudomonadota</taxon>
        <taxon>Gammaproteobacteria</taxon>
        <taxon>Alteromonadales</taxon>
        <taxon>Alteromonadaceae</taxon>
        <taxon>Alteromonas/Salinimonas group</taxon>
        <taxon>Alteromonas</taxon>
    </lineage>
</organism>
<feature type="transmembrane region" description="Helical" evidence="1">
    <location>
        <begin position="29"/>
        <end position="46"/>
    </location>
</feature>
<protein>
    <submittedName>
        <fullName evidence="2">Uncharacterized protein</fullName>
    </submittedName>
</protein>
<dbReference type="Proteomes" id="UP001218788">
    <property type="component" value="Unassembled WGS sequence"/>
</dbReference>
<accession>A0ABT5KWT9</accession>
<name>A0ABT5KWT9_9ALTE</name>
<keyword evidence="1" id="KW-0812">Transmembrane</keyword>
<proteinExistence type="predicted"/>
<evidence type="ECO:0000313" key="2">
    <source>
        <dbReference type="EMBL" id="MDC8829234.1"/>
    </source>
</evidence>
<dbReference type="RefSeq" id="WP_273637605.1">
    <property type="nucleotide sequence ID" value="NZ_JAQQXP010000001.1"/>
</dbReference>
<comment type="caution">
    <text evidence="2">The sequence shown here is derived from an EMBL/GenBank/DDBJ whole genome shotgun (WGS) entry which is preliminary data.</text>
</comment>
<keyword evidence="1" id="KW-0472">Membrane</keyword>
<evidence type="ECO:0000313" key="3">
    <source>
        <dbReference type="Proteomes" id="UP001218788"/>
    </source>
</evidence>
<dbReference type="EMBL" id="JAQQXP010000001">
    <property type="protein sequence ID" value="MDC8829234.1"/>
    <property type="molecule type" value="Genomic_DNA"/>
</dbReference>
<keyword evidence="3" id="KW-1185">Reference proteome</keyword>
<evidence type="ECO:0000256" key="1">
    <source>
        <dbReference type="SAM" id="Phobius"/>
    </source>
</evidence>
<sequence>MFVFILFAIAILLTALKWRAVIPVLQNTGKMLLVSAIYLVFLGKIIKSVLLDRSV</sequence>
<gene>
    <name evidence="2" type="ORF">OIK42_00540</name>
</gene>
<reference evidence="2 3" key="1">
    <citation type="submission" date="2022-10" db="EMBL/GenBank/DDBJ databases">
        <title>Alteromonas sp. chi3 Genome sequencing.</title>
        <authorList>
            <person name="Park S."/>
        </authorList>
    </citation>
    <scope>NUCLEOTIDE SEQUENCE [LARGE SCALE GENOMIC DNA]</scope>
    <source>
        <strain evidence="3">chi3</strain>
    </source>
</reference>